<dbReference type="GO" id="GO:0005737">
    <property type="term" value="C:cytoplasm"/>
    <property type="evidence" value="ECO:0007669"/>
    <property type="project" value="TreeGrafter"/>
</dbReference>
<dbReference type="InterPro" id="IPR018338">
    <property type="entry name" value="Carbonic_anhydrase_a-class_CS"/>
</dbReference>
<dbReference type="InterPro" id="IPR023561">
    <property type="entry name" value="Carbonic_anhydrase_a-class"/>
</dbReference>
<feature type="domain" description="Alpha-carbonic anhydrase" evidence="5">
    <location>
        <begin position="19"/>
        <end position="279"/>
    </location>
</feature>
<dbReference type="GO" id="GO:0004089">
    <property type="term" value="F:carbonate dehydratase activity"/>
    <property type="evidence" value="ECO:0007669"/>
    <property type="project" value="UniProtKB-UniRule"/>
</dbReference>
<comment type="function">
    <text evidence="4">Reversible hydration of carbon dioxide.</text>
</comment>
<dbReference type="RefSeq" id="XP_046591684.1">
    <property type="nucleotide sequence ID" value="XM_046735728.1"/>
</dbReference>
<dbReference type="KEGG" id="nlo:107219905"/>
<keyword evidence="4" id="KW-0732">Signal</keyword>
<keyword evidence="4" id="KW-0456">Lyase</keyword>
<dbReference type="InterPro" id="IPR001148">
    <property type="entry name" value="CA_dom"/>
</dbReference>
<dbReference type="FunCoup" id="A0A6J0BFY8">
    <property type="interactions" value="45"/>
</dbReference>
<dbReference type="InterPro" id="IPR036398">
    <property type="entry name" value="CA_dom_sf"/>
</dbReference>
<keyword evidence="3 4" id="KW-0862">Zinc</keyword>
<dbReference type="OrthoDB" id="429145at2759"/>
<evidence type="ECO:0000313" key="6">
    <source>
        <dbReference type="Proteomes" id="UP000829291"/>
    </source>
</evidence>
<dbReference type="Proteomes" id="UP000829291">
    <property type="component" value="Chromosome 3"/>
</dbReference>
<evidence type="ECO:0000256" key="2">
    <source>
        <dbReference type="ARBA" id="ARBA00022723"/>
    </source>
</evidence>
<dbReference type="GO" id="GO:0008270">
    <property type="term" value="F:zinc ion binding"/>
    <property type="evidence" value="ECO:0007669"/>
    <property type="project" value="UniProtKB-UniRule"/>
</dbReference>
<sequence>MYLLYRASALLAIFQVVHGDFGYSKRHQHTWAQYHKHCAGKWQSPIALSSANAKVLPLPAIETIGYHDLLSGPIKLTNNGHSVALLIHKGLSKKRLPYVFGGLLNKDQDYELEGLHFHWGMKNNRGSEHILNGIRFPMEMHIIHRNMKYPTVDEAYAHEDGLTVLAVFFQLQEEDNNKLSPILNTFPAVHWFNSTVKMDVSITLASLMPENTEIFYTYRGSLTTPPCYEAVTWIVFPNPVQISFRQMNQFRMLSSGDETLADNYRRLQELGNRKVYVRRMDPSFARSDNMINLNLEELKWVWQ</sequence>
<feature type="chain" id="PRO_5027161559" description="Carbonic anhydrase" evidence="4">
    <location>
        <begin position="20"/>
        <end position="303"/>
    </location>
</feature>
<reference evidence="7" key="1">
    <citation type="submission" date="2025-04" db="UniProtKB">
        <authorList>
            <consortium name="RefSeq"/>
        </authorList>
    </citation>
    <scope>IDENTIFICATION</scope>
    <source>
        <tissue evidence="8">Thorax and Abdomen</tissue>
        <tissue evidence="7">Whole body</tissue>
    </source>
</reference>
<feature type="signal peptide" evidence="4">
    <location>
        <begin position="1"/>
        <end position="19"/>
    </location>
</feature>
<dbReference type="SUPFAM" id="SSF51069">
    <property type="entry name" value="Carbonic anhydrase"/>
    <property type="match status" value="1"/>
</dbReference>
<evidence type="ECO:0000259" key="5">
    <source>
        <dbReference type="PROSITE" id="PS51144"/>
    </source>
</evidence>
<dbReference type="PROSITE" id="PS51144">
    <property type="entry name" value="ALPHA_CA_2"/>
    <property type="match status" value="1"/>
</dbReference>
<evidence type="ECO:0000313" key="8">
    <source>
        <dbReference type="RefSeq" id="XP_046591684.1"/>
    </source>
</evidence>
<comment type="similarity">
    <text evidence="1 4">Belongs to the alpha-carbonic anhydrase family.</text>
</comment>
<dbReference type="GeneID" id="107219905"/>
<comment type="cofactor">
    <cofactor evidence="4">
        <name>Zn(2+)</name>
        <dbReference type="ChEBI" id="CHEBI:29105"/>
    </cofactor>
</comment>
<protein>
    <recommendedName>
        <fullName evidence="4">Carbonic anhydrase</fullName>
        <ecNumber evidence="4">4.2.1.1</ecNumber>
    </recommendedName>
</protein>
<keyword evidence="6" id="KW-1185">Reference proteome</keyword>
<evidence type="ECO:0000256" key="1">
    <source>
        <dbReference type="ARBA" id="ARBA00010718"/>
    </source>
</evidence>
<dbReference type="PANTHER" id="PTHR18952">
    <property type="entry name" value="CARBONIC ANHYDRASE"/>
    <property type="match status" value="1"/>
</dbReference>
<dbReference type="EC" id="4.2.1.1" evidence="4"/>
<evidence type="ECO:0000313" key="7">
    <source>
        <dbReference type="RefSeq" id="XP_015513749.1"/>
    </source>
</evidence>
<dbReference type="RefSeq" id="XP_015513749.1">
    <property type="nucleotide sequence ID" value="XM_015658263.1"/>
</dbReference>
<evidence type="ECO:0000256" key="4">
    <source>
        <dbReference type="RuleBase" id="RU367011"/>
    </source>
</evidence>
<accession>A0A6J0BFY8</accession>
<keyword evidence="2 4" id="KW-0479">Metal-binding</keyword>
<dbReference type="PANTHER" id="PTHR18952:SF137">
    <property type="entry name" value="CARBONIC ANHYDRASE"/>
    <property type="match status" value="1"/>
</dbReference>
<organism evidence="6 7">
    <name type="scientific">Neodiprion lecontei</name>
    <name type="common">Redheaded pine sawfly</name>
    <dbReference type="NCBI Taxonomy" id="441921"/>
    <lineage>
        <taxon>Eukaryota</taxon>
        <taxon>Metazoa</taxon>
        <taxon>Ecdysozoa</taxon>
        <taxon>Arthropoda</taxon>
        <taxon>Hexapoda</taxon>
        <taxon>Insecta</taxon>
        <taxon>Pterygota</taxon>
        <taxon>Neoptera</taxon>
        <taxon>Endopterygota</taxon>
        <taxon>Hymenoptera</taxon>
        <taxon>Tenthredinoidea</taxon>
        <taxon>Diprionidae</taxon>
        <taxon>Diprioninae</taxon>
        <taxon>Neodiprion</taxon>
    </lineage>
</organism>
<evidence type="ECO:0000256" key="3">
    <source>
        <dbReference type="ARBA" id="ARBA00022833"/>
    </source>
</evidence>
<dbReference type="Gene3D" id="3.10.200.10">
    <property type="entry name" value="Alpha carbonic anhydrase"/>
    <property type="match status" value="1"/>
</dbReference>
<dbReference type="CDD" id="cd00326">
    <property type="entry name" value="alpha_CA"/>
    <property type="match status" value="1"/>
</dbReference>
<dbReference type="PROSITE" id="PS00162">
    <property type="entry name" value="ALPHA_CA_1"/>
    <property type="match status" value="1"/>
</dbReference>
<dbReference type="AlphaFoldDB" id="A0A6J0BFY8"/>
<comment type="catalytic activity">
    <reaction evidence="4">
        <text>hydrogencarbonate + H(+) = CO2 + H2O</text>
        <dbReference type="Rhea" id="RHEA:10748"/>
        <dbReference type="ChEBI" id="CHEBI:15377"/>
        <dbReference type="ChEBI" id="CHEBI:15378"/>
        <dbReference type="ChEBI" id="CHEBI:16526"/>
        <dbReference type="ChEBI" id="CHEBI:17544"/>
        <dbReference type="EC" id="4.2.1.1"/>
    </reaction>
</comment>
<dbReference type="SMART" id="SM01057">
    <property type="entry name" value="Carb_anhydrase"/>
    <property type="match status" value="1"/>
</dbReference>
<gene>
    <name evidence="7 8" type="primary">LOC107219905</name>
</gene>
<proteinExistence type="inferred from homology"/>
<name>A0A6J0BFY8_NEOLC</name>
<dbReference type="InParanoid" id="A0A6J0BFY8"/>
<dbReference type="Pfam" id="PF00194">
    <property type="entry name" value="Carb_anhydrase"/>
    <property type="match status" value="1"/>
</dbReference>